<dbReference type="AlphaFoldDB" id="A0A7R8ZL54"/>
<organism evidence="1">
    <name type="scientific">Cyprideis torosa</name>
    <dbReference type="NCBI Taxonomy" id="163714"/>
    <lineage>
        <taxon>Eukaryota</taxon>
        <taxon>Metazoa</taxon>
        <taxon>Ecdysozoa</taxon>
        <taxon>Arthropoda</taxon>
        <taxon>Crustacea</taxon>
        <taxon>Oligostraca</taxon>
        <taxon>Ostracoda</taxon>
        <taxon>Podocopa</taxon>
        <taxon>Podocopida</taxon>
        <taxon>Cytherocopina</taxon>
        <taxon>Cytheroidea</taxon>
        <taxon>Cytherideidae</taxon>
        <taxon>Cyprideis</taxon>
    </lineage>
</organism>
<evidence type="ECO:0000313" key="1">
    <source>
        <dbReference type="EMBL" id="CAD7224076.1"/>
    </source>
</evidence>
<accession>A0A7R8ZL54</accession>
<proteinExistence type="predicted"/>
<sequence length="183" mass="19704">MAQFSFFGARGLAAAPGPGSANCRFAPVTDDHVSRDNLEFCLCVVVMHTAGCRAAQRSVSNRRVLCGVLKCVPEGCEEAEAQSVTAMEVASTTTFHDYSSSGTVNNNFERTSVSPALILDANSNHHQISLLEESGTGKTKCNHGAVREKVPEGKRVETPLILSTLYLVSLMVLMLNRGCQRRS</sequence>
<name>A0A7R8ZL54_9CRUS</name>
<dbReference type="EMBL" id="OB660303">
    <property type="protein sequence ID" value="CAD7224076.1"/>
    <property type="molecule type" value="Genomic_DNA"/>
</dbReference>
<reference evidence="1" key="1">
    <citation type="submission" date="2020-11" db="EMBL/GenBank/DDBJ databases">
        <authorList>
            <person name="Tran Van P."/>
        </authorList>
    </citation>
    <scope>NUCLEOTIDE SEQUENCE</scope>
</reference>
<protein>
    <submittedName>
        <fullName evidence="1">Uncharacterized protein</fullName>
    </submittedName>
</protein>
<gene>
    <name evidence="1" type="ORF">CTOB1V02_LOCUS2046</name>
</gene>